<dbReference type="PROSITE" id="PS00154">
    <property type="entry name" value="ATPASE_E1_E2"/>
    <property type="match status" value="1"/>
</dbReference>
<dbReference type="Pfam" id="PF13246">
    <property type="entry name" value="Cation_ATPase"/>
    <property type="match status" value="1"/>
</dbReference>
<evidence type="ECO:0000313" key="14">
    <source>
        <dbReference type="Proteomes" id="UP000244338"/>
    </source>
</evidence>
<dbReference type="InterPro" id="IPR036412">
    <property type="entry name" value="HAD-like_sf"/>
</dbReference>
<dbReference type="Pfam" id="PF00690">
    <property type="entry name" value="Cation_ATPase_N"/>
    <property type="match status" value="1"/>
</dbReference>
<evidence type="ECO:0000256" key="8">
    <source>
        <dbReference type="ARBA" id="ARBA00022989"/>
    </source>
</evidence>
<dbReference type="GO" id="GO:0005524">
    <property type="term" value="F:ATP binding"/>
    <property type="evidence" value="ECO:0007669"/>
    <property type="project" value="UniProtKB-KW"/>
</dbReference>
<dbReference type="GO" id="GO:0016020">
    <property type="term" value="C:membrane"/>
    <property type="evidence" value="ECO:0007669"/>
    <property type="project" value="UniProtKB-SubCell"/>
</dbReference>
<dbReference type="AlphaFoldDB" id="A0A2R6Y0S6"/>
<organism evidence="13 14">
    <name type="scientific">Candidatus Carbonibacillus altaicus</name>
    <dbReference type="NCBI Taxonomy" id="2163959"/>
    <lineage>
        <taxon>Bacteria</taxon>
        <taxon>Bacillati</taxon>
        <taxon>Bacillota</taxon>
        <taxon>Bacilli</taxon>
        <taxon>Bacillales</taxon>
        <taxon>Candidatus Carbonibacillus</taxon>
    </lineage>
</organism>
<dbReference type="Gene3D" id="2.70.150.10">
    <property type="entry name" value="Calcium-transporting ATPase, cytoplasmic transduction domain A"/>
    <property type="match status" value="1"/>
</dbReference>
<dbReference type="InterPro" id="IPR008250">
    <property type="entry name" value="ATPase_P-typ_transduc_dom_A_sf"/>
</dbReference>
<dbReference type="EMBL" id="PEBX01000035">
    <property type="protein sequence ID" value="PTQ56289.1"/>
    <property type="molecule type" value="Genomic_DNA"/>
</dbReference>
<dbReference type="Pfam" id="PF08282">
    <property type="entry name" value="Hydrolase_3"/>
    <property type="match status" value="1"/>
</dbReference>
<dbReference type="GO" id="GO:0016887">
    <property type="term" value="F:ATP hydrolysis activity"/>
    <property type="evidence" value="ECO:0007669"/>
    <property type="project" value="InterPro"/>
</dbReference>
<keyword evidence="3" id="KW-0597">Phosphoprotein</keyword>
<evidence type="ECO:0000256" key="1">
    <source>
        <dbReference type="ARBA" id="ARBA00004141"/>
    </source>
</evidence>
<dbReference type="InterPro" id="IPR059000">
    <property type="entry name" value="ATPase_P-type_domA"/>
</dbReference>
<dbReference type="SFLD" id="SFLDS00003">
    <property type="entry name" value="Haloacid_Dehalogenase"/>
    <property type="match status" value="1"/>
</dbReference>
<feature type="transmembrane region" description="Helical" evidence="11">
    <location>
        <begin position="279"/>
        <end position="304"/>
    </location>
</feature>
<dbReference type="PANTHER" id="PTHR42861">
    <property type="entry name" value="CALCIUM-TRANSPORTING ATPASE"/>
    <property type="match status" value="1"/>
</dbReference>
<feature type="domain" description="Cation-transporting P-type ATPase N-terminal" evidence="12">
    <location>
        <begin position="10"/>
        <end position="84"/>
    </location>
</feature>
<dbReference type="SFLD" id="SFLDG00002">
    <property type="entry name" value="C1.7:_P-type_atpase_like"/>
    <property type="match status" value="1"/>
</dbReference>
<dbReference type="SMART" id="SM00831">
    <property type="entry name" value="Cation_ATPase_N"/>
    <property type="match status" value="1"/>
</dbReference>
<dbReference type="InterPro" id="IPR044492">
    <property type="entry name" value="P_typ_ATPase_HD_dom"/>
</dbReference>
<feature type="transmembrane region" description="Helical" evidence="11">
    <location>
        <begin position="763"/>
        <end position="784"/>
    </location>
</feature>
<dbReference type="GO" id="GO:0006811">
    <property type="term" value="P:monoatomic ion transport"/>
    <property type="evidence" value="ECO:0007669"/>
    <property type="project" value="UniProtKB-KW"/>
</dbReference>
<keyword evidence="9" id="KW-0406">Ion transport</keyword>
<protein>
    <submittedName>
        <fullName evidence="13">Cation-transporting ATPase</fullName>
    </submittedName>
</protein>
<dbReference type="SFLD" id="SFLDF00027">
    <property type="entry name" value="p-type_atpase"/>
    <property type="match status" value="1"/>
</dbReference>
<dbReference type="Gene3D" id="3.40.50.1000">
    <property type="entry name" value="HAD superfamily/HAD-like"/>
    <property type="match status" value="1"/>
</dbReference>
<evidence type="ECO:0000256" key="2">
    <source>
        <dbReference type="ARBA" id="ARBA00022448"/>
    </source>
</evidence>
<dbReference type="SUPFAM" id="SSF81665">
    <property type="entry name" value="Calcium ATPase, transmembrane domain M"/>
    <property type="match status" value="1"/>
</dbReference>
<dbReference type="InterPro" id="IPR023214">
    <property type="entry name" value="HAD_sf"/>
</dbReference>
<evidence type="ECO:0000256" key="9">
    <source>
        <dbReference type="ARBA" id="ARBA00023065"/>
    </source>
</evidence>
<keyword evidence="2" id="KW-0813">Transport</keyword>
<dbReference type="InterPro" id="IPR006068">
    <property type="entry name" value="ATPase_P-typ_cation-transptr_C"/>
</dbReference>
<keyword evidence="6" id="KW-0067">ATP-binding</keyword>
<evidence type="ECO:0000256" key="11">
    <source>
        <dbReference type="SAM" id="Phobius"/>
    </source>
</evidence>
<proteinExistence type="predicted"/>
<reference evidence="14" key="1">
    <citation type="journal article" date="2018" name="Sci. Rep.">
        <title>Lignite coal burning seam in the remote Altai Mountains harbors a hydrogen-driven thermophilic microbial community.</title>
        <authorList>
            <person name="Kadnikov V.V."/>
            <person name="Mardanov A.V."/>
            <person name="Ivasenko D.A."/>
            <person name="Antsiferov D.V."/>
            <person name="Beletsky A.V."/>
            <person name="Karnachuk O.V."/>
            <person name="Ravin N.V."/>
        </authorList>
    </citation>
    <scope>NUCLEOTIDE SEQUENCE [LARGE SCALE GENOMIC DNA]</scope>
</reference>
<evidence type="ECO:0000313" key="13">
    <source>
        <dbReference type="EMBL" id="PTQ56289.1"/>
    </source>
</evidence>
<dbReference type="SUPFAM" id="SSF81653">
    <property type="entry name" value="Calcium ATPase, transduction domain A"/>
    <property type="match status" value="1"/>
</dbReference>
<feature type="transmembrane region" description="Helical" evidence="11">
    <location>
        <begin position="252"/>
        <end position="273"/>
    </location>
</feature>
<keyword evidence="8 11" id="KW-1133">Transmembrane helix</keyword>
<dbReference type="Pfam" id="PF00689">
    <property type="entry name" value="Cation_ATPase_C"/>
    <property type="match status" value="1"/>
</dbReference>
<keyword evidence="7" id="KW-1278">Translocase</keyword>
<feature type="transmembrane region" description="Helical" evidence="11">
    <location>
        <begin position="88"/>
        <end position="104"/>
    </location>
</feature>
<dbReference type="PRINTS" id="PR00120">
    <property type="entry name" value="HATPASE"/>
</dbReference>
<comment type="caution">
    <text evidence="13">The sequence shown here is derived from an EMBL/GenBank/DDBJ whole genome shotgun (WGS) entry which is preliminary data.</text>
</comment>
<sequence>MQKTEIEKTEWYRLDQSALLAQLKTDAEVGLSEVDAERRLKAMGANVIESDDAKSMLKILLAQFQDFMILVLAAATLISALLGEYIDAIAIVAIVVLNSVLGFIQEARAERSLAALKALSAPRSRVLRDGALKFIDAKMLVPGDIVYLEAGDRVGADLRLLYTSGLLIDASMLTGESLPVEKTSKMLDVPHLPLADQSNMAHMGTLVMKGRGIGVVVATGEETAMGKIADLLRTTDDIETPLSRRLKHLGEVLIVASLILTSLVIVLGTMRGYPFQEMFLTGVTLAVAAIPEGLPTIVTIVLALGVSRMLRRGAIVRRLASVETLGSTTFICTDKTGTLTENRMRVVDIRHGEAHYEVGGSGYEPKGTFVLVAGSEKKGANLLNFLLTLGVLGSHARLIPPLQTGESRRRKKMRLFYPWHRHRKSTLPQEGADRQTWQIEGDPTEGALIVAAQKKGLDPEAIRARWPLVHELPFDSTRKRMALVYDLGDGTGMMVVKGAFEVILERAEYEETGHETEGLVRLTPGRRKNWQVQAEAMAEKGLRVLALAYRRAPLEKLKKMEDEAELILVGLMGMMDPPRDDVFGAIAAVHAAGIGVAMITGDHPKTAESIARKLGMLHPGKKILTGEDLRRLDEASLEREVEKVAVYARVSPEDKLRIVKALKKKGHIVAMTGDGTNDAPALKAADIGVAMGLSGTEVAKEAADIILTNDHFGTLEAAIEEGRTIYENIRKFVRYLLASNVGEIMVMMVALMLAWPVPLTPLMILWINLVTDGLPALALGVDGMEHDLMKRPPRPPQESIFARRLGYKIITRGILITMVTLMSFYDRLSAGAPLEEAQTVAFLTLVMTQLIHVFDARSAHSIFKRHPFDNMPLVLAVLSSILLMLWVIMWPPAQQIFGTTSLSLYDWFMSLGYAVLPFIVVGLTRFFLDLMRKMSRGRA</sequence>
<dbReference type="InterPro" id="IPR023298">
    <property type="entry name" value="ATPase_P-typ_TM_dom_sf"/>
</dbReference>
<evidence type="ECO:0000256" key="3">
    <source>
        <dbReference type="ARBA" id="ARBA00022553"/>
    </source>
</evidence>
<feature type="transmembrane region" description="Helical" evidence="11">
    <location>
        <begin position="64"/>
        <end position="82"/>
    </location>
</feature>
<evidence type="ECO:0000259" key="12">
    <source>
        <dbReference type="SMART" id="SM00831"/>
    </source>
</evidence>
<feature type="transmembrane region" description="Helical" evidence="11">
    <location>
        <begin position="908"/>
        <end position="928"/>
    </location>
</feature>
<keyword evidence="4 11" id="KW-0812">Transmembrane</keyword>
<dbReference type="SUPFAM" id="SSF56784">
    <property type="entry name" value="HAD-like"/>
    <property type="match status" value="1"/>
</dbReference>
<dbReference type="SUPFAM" id="SSF81660">
    <property type="entry name" value="Metal cation-transporting ATPase, ATP-binding domain N"/>
    <property type="match status" value="1"/>
</dbReference>
<dbReference type="Gene3D" id="3.40.1110.10">
    <property type="entry name" value="Calcium-transporting ATPase, cytoplasmic domain N"/>
    <property type="match status" value="1"/>
</dbReference>
<dbReference type="InterPro" id="IPR004014">
    <property type="entry name" value="ATPase_P-typ_cation-transptr_N"/>
</dbReference>
<keyword evidence="10 11" id="KW-0472">Membrane</keyword>
<comment type="subcellular location">
    <subcellularLocation>
        <location evidence="1">Membrane</location>
        <topology evidence="1">Multi-pass membrane protein</topology>
    </subcellularLocation>
</comment>
<dbReference type="InterPro" id="IPR018303">
    <property type="entry name" value="ATPase_P-typ_P_site"/>
</dbReference>
<dbReference type="NCBIfam" id="TIGR01494">
    <property type="entry name" value="ATPase_P-type"/>
    <property type="match status" value="2"/>
</dbReference>
<dbReference type="Proteomes" id="UP000244338">
    <property type="component" value="Unassembled WGS sequence"/>
</dbReference>
<evidence type="ECO:0000256" key="5">
    <source>
        <dbReference type="ARBA" id="ARBA00022741"/>
    </source>
</evidence>
<evidence type="ECO:0000256" key="10">
    <source>
        <dbReference type="ARBA" id="ARBA00023136"/>
    </source>
</evidence>
<feature type="transmembrane region" description="Helical" evidence="11">
    <location>
        <begin position="732"/>
        <end position="757"/>
    </location>
</feature>
<dbReference type="InterPro" id="IPR023299">
    <property type="entry name" value="ATPase_P-typ_cyto_dom_N"/>
</dbReference>
<dbReference type="Gene3D" id="1.20.1110.10">
    <property type="entry name" value="Calcium-transporting ATPase, transmembrane domain"/>
    <property type="match status" value="1"/>
</dbReference>
<dbReference type="PRINTS" id="PR00119">
    <property type="entry name" value="CATATPASE"/>
</dbReference>
<accession>A0A2R6Y0S6</accession>
<evidence type="ECO:0000256" key="4">
    <source>
        <dbReference type="ARBA" id="ARBA00022692"/>
    </source>
</evidence>
<evidence type="ECO:0000256" key="6">
    <source>
        <dbReference type="ARBA" id="ARBA00022840"/>
    </source>
</evidence>
<gene>
    <name evidence="13" type="ORF">BSOLF_0513</name>
</gene>
<dbReference type="InterPro" id="IPR001757">
    <property type="entry name" value="P_typ_ATPase"/>
</dbReference>
<evidence type="ECO:0000256" key="7">
    <source>
        <dbReference type="ARBA" id="ARBA00022967"/>
    </source>
</evidence>
<name>A0A2R6Y0S6_9BACL</name>
<feature type="transmembrane region" description="Helical" evidence="11">
    <location>
        <begin position="868"/>
        <end position="888"/>
    </location>
</feature>
<dbReference type="Pfam" id="PF00122">
    <property type="entry name" value="E1-E2_ATPase"/>
    <property type="match status" value="1"/>
</dbReference>
<keyword evidence="5" id="KW-0547">Nucleotide-binding</keyword>